<proteinExistence type="predicted"/>
<dbReference type="OrthoDB" id="3350at2157"/>
<dbReference type="Proteomes" id="UP000509441">
    <property type="component" value="Chromosome"/>
</dbReference>
<dbReference type="RefSeq" id="WP_179363543.1">
    <property type="nucleotide sequence ID" value="NZ_CP026994.1"/>
</dbReference>
<dbReference type="AlphaFoldDB" id="A0A7D5M2P7"/>
<keyword evidence="2" id="KW-1185">Reference proteome</keyword>
<dbReference type="KEGG" id="nox:C5F49_04400"/>
<protein>
    <recommendedName>
        <fullName evidence="3">Type IV pilin</fullName>
    </recommendedName>
</protein>
<sequence>MKTKLSKKRAISTVLTTVIILVSSVVLGSGVVLYGTSLFQGNTQTEAIQASDVKVWVHATDPTGVAWGAASVRNTGDKVISVNQISVRGTDIPFGQWYADTTMTSSEYQQALNHTGWVNALPGTNGPAISKLGACVGDANYLCIDQDSWGAGTNVISADVSTGPVSLDPGQTAVIYFKAYNGTFTSLDTGIQSNVSIYAGKAGAPYSIVVAGLS</sequence>
<evidence type="ECO:0008006" key="3">
    <source>
        <dbReference type="Google" id="ProtNLM"/>
    </source>
</evidence>
<organism evidence="1 2">
    <name type="scientific">Nitrosopumilus oxyclinae</name>
    <dbReference type="NCBI Taxonomy" id="1959104"/>
    <lineage>
        <taxon>Archaea</taxon>
        <taxon>Nitrososphaerota</taxon>
        <taxon>Nitrososphaeria</taxon>
        <taxon>Nitrosopumilales</taxon>
        <taxon>Nitrosopumilaceae</taxon>
        <taxon>Nitrosopumilus</taxon>
    </lineage>
</organism>
<evidence type="ECO:0000313" key="1">
    <source>
        <dbReference type="EMBL" id="QLH04635.1"/>
    </source>
</evidence>
<dbReference type="GeneID" id="56061182"/>
<evidence type="ECO:0000313" key="2">
    <source>
        <dbReference type="Proteomes" id="UP000509441"/>
    </source>
</evidence>
<reference evidence="1 2" key="1">
    <citation type="submission" date="2018-02" db="EMBL/GenBank/DDBJ databases">
        <title>Complete genome of Nitrosopumilus oxyclinae HCE1.</title>
        <authorList>
            <person name="Qin W."/>
            <person name="Zheng Y."/>
            <person name="Stahl D.A."/>
        </authorList>
    </citation>
    <scope>NUCLEOTIDE SEQUENCE [LARGE SCALE GENOMIC DNA]</scope>
    <source>
        <strain evidence="1 2">HCE1</strain>
    </source>
</reference>
<dbReference type="EMBL" id="CP026994">
    <property type="protein sequence ID" value="QLH04635.1"/>
    <property type="molecule type" value="Genomic_DNA"/>
</dbReference>
<accession>A0A7D5M2P7</accession>
<gene>
    <name evidence="1" type="ORF">C5F49_04400</name>
</gene>
<name>A0A7D5M2P7_9ARCH</name>